<comment type="similarity">
    <text evidence="6">Belongs to the TRAFAC class myosin-kinesin ATPase superfamily. Myosin family.</text>
</comment>
<name>A0AAD7N6A3_9AGAR</name>
<evidence type="ECO:0000259" key="7">
    <source>
        <dbReference type="PROSITE" id="PS51456"/>
    </source>
</evidence>
<dbReference type="Pfam" id="PF00063">
    <property type="entry name" value="Myosin_head"/>
    <property type="match status" value="1"/>
</dbReference>
<organism evidence="8 9">
    <name type="scientific">Mycena maculata</name>
    <dbReference type="NCBI Taxonomy" id="230809"/>
    <lineage>
        <taxon>Eukaryota</taxon>
        <taxon>Fungi</taxon>
        <taxon>Dikarya</taxon>
        <taxon>Basidiomycota</taxon>
        <taxon>Agaricomycotina</taxon>
        <taxon>Agaricomycetes</taxon>
        <taxon>Agaricomycetidae</taxon>
        <taxon>Agaricales</taxon>
        <taxon>Marasmiineae</taxon>
        <taxon>Mycenaceae</taxon>
        <taxon>Mycena</taxon>
    </lineage>
</organism>
<dbReference type="AlphaFoldDB" id="A0AAD7N6A3"/>
<evidence type="ECO:0000256" key="3">
    <source>
        <dbReference type="ARBA" id="ARBA00023123"/>
    </source>
</evidence>
<evidence type="ECO:0000256" key="4">
    <source>
        <dbReference type="ARBA" id="ARBA00023175"/>
    </source>
</evidence>
<reference evidence="8" key="1">
    <citation type="submission" date="2023-03" db="EMBL/GenBank/DDBJ databases">
        <title>Massive genome expansion in bonnet fungi (Mycena s.s.) driven by repeated elements and novel gene families across ecological guilds.</title>
        <authorList>
            <consortium name="Lawrence Berkeley National Laboratory"/>
            <person name="Harder C.B."/>
            <person name="Miyauchi S."/>
            <person name="Viragh M."/>
            <person name="Kuo A."/>
            <person name="Thoen E."/>
            <person name="Andreopoulos B."/>
            <person name="Lu D."/>
            <person name="Skrede I."/>
            <person name="Drula E."/>
            <person name="Henrissat B."/>
            <person name="Morin E."/>
            <person name="Kohler A."/>
            <person name="Barry K."/>
            <person name="LaButti K."/>
            <person name="Morin E."/>
            <person name="Salamov A."/>
            <person name="Lipzen A."/>
            <person name="Mereny Z."/>
            <person name="Hegedus B."/>
            <person name="Baldrian P."/>
            <person name="Stursova M."/>
            <person name="Weitz H."/>
            <person name="Taylor A."/>
            <person name="Grigoriev I.V."/>
            <person name="Nagy L.G."/>
            <person name="Martin F."/>
            <person name="Kauserud H."/>
        </authorList>
    </citation>
    <scope>NUCLEOTIDE SEQUENCE</scope>
    <source>
        <strain evidence="8">CBHHK188m</strain>
    </source>
</reference>
<evidence type="ECO:0000313" key="9">
    <source>
        <dbReference type="Proteomes" id="UP001215280"/>
    </source>
</evidence>
<dbReference type="PANTHER" id="PTHR13140:SF550">
    <property type="entry name" value="MYOSIN-IIIB ISOFORM X1"/>
    <property type="match status" value="1"/>
</dbReference>
<dbReference type="SUPFAM" id="SSF52540">
    <property type="entry name" value="P-loop containing nucleoside triphosphate hydrolases"/>
    <property type="match status" value="1"/>
</dbReference>
<dbReference type="EMBL" id="JARJLG010000094">
    <property type="protein sequence ID" value="KAJ7747464.1"/>
    <property type="molecule type" value="Genomic_DNA"/>
</dbReference>
<dbReference type="GO" id="GO:0051015">
    <property type="term" value="F:actin filament binding"/>
    <property type="evidence" value="ECO:0007669"/>
    <property type="project" value="TreeGrafter"/>
</dbReference>
<dbReference type="InterPro" id="IPR036961">
    <property type="entry name" value="Kinesin_motor_dom_sf"/>
</dbReference>
<keyword evidence="3 6" id="KW-0518">Myosin</keyword>
<dbReference type="PROSITE" id="PS51456">
    <property type="entry name" value="MYOSIN_MOTOR"/>
    <property type="match status" value="1"/>
</dbReference>
<evidence type="ECO:0000256" key="2">
    <source>
        <dbReference type="ARBA" id="ARBA00022840"/>
    </source>
</evidence>
<dbReference type="GO" id="GO:0016459">
    <property type="term" value="C:myosin complex"/>
    <property type="evidence" value="ECO:0007669"/>
    <property type="project" value="UniProtKB-KW"/>
</dbReference>
<keyword evidence="2" id="KW-0067">ATP-binding</keyword>
<dbReference type="GO" id="GO:0007015">
    <property type="term" value="P:actin filament organization"/>
    <property type="evidence" value="ECO:0007669"/>
    <property type="project" value="TreeGrafter"/>
</dbReference>
<dbReference type="InterPro" id="IPR027417">
    <property type="entry name" value="P-loop_NTPase"/>
</dbReference>
<comment type="caution">
    <text evidence="6">Lacks conserved residue(s) required for the propagation of feature annotation.</text>
</comment>
<proteinExistence type="inferred from homology"/>
<evidence type="ECO:0000256" key="6">
    <source>
        <dbReference type="PROSITE-ProRule" id="PRU00782"/>
    </source>
</evidence>
<feature type="domain" description="Myosin motor" evidence="7">
    <location>
        <begin position="2"/>
        <end position="182"/>
    </location>
</feature>
<dbReference type="PANTHER" id="PTHR13140">
    <property type="entry name" value="MYOSIN"/>
    <property type="match status" value="1"/>
</dbReference>
<evidence type="ECO:0000256" key="1">
    <source>
        <dbReference type="ARBA" id="ARBA00022741"/>
    </source>
</evidence>
<evidence type="ECO:0000313" key="8">
    <source>
        <dbReference type="EMBL" id="KAJ7747464.1"/>
    </source>
</evidence>
<dbReference type="GO" id="GO:0005524">
    <property type="term" value="F:ATP binding"/>
    <property type="evidence" value="ECO:0007669"/>
    <property type="project" value="UniProtKB-KW"/>
</dbReference>
<dbReference type="Proteomes" id="UP001215280">
    <property type="component" value="Unassembled WGS sequence"/>
</dbReference>
<gene>
    <name evidence="8" type="ORF">DFH07DRAFT_747814</name>
</gene>
<sequence length="182" mass="19899">MSGASDLAAVPHVSDDVIVSCLWERFMSDTIYTALGASALVALNLHKYVSPSGDSVLNKYATEYCASNKDKEILPPHIFRLVSNVYYHMRRTTQDQSIIFSSNPTDCTAAKLRLAIKLLLDLSVSAPGKKGSKLAQQVPAASFVLESFSNARTLFNPNASHSGAYTELQFSDRGRQNPRLLS</sequence>
<dbReference type="GO" id="GO:0005737">
    <property type="term" value="C:cytoplasm"/>
    <property type="evidence" value="ECO:0007669"/>
    <property type="project" value="TreeGrafter"/>
</dbReference>
<keyword evidence="5 6" id="KW-0009">Actin-binding</keyword>
<keyword evidence="8" id="KW-0378">Hydrolase</keyword>
<evidence type="ECO:0000256" key="5">
    <source>
        <dbReference type="ARBA" id="ARBA00023203"/>
    </source>
</evidence>
<dbReference type="GO" id="GO:0016020">
    <property type="term" value="C:membrane"/>
    <property type="evidence" value="ECO:0007669"/>
    <property type="project" value="TreeGrafter"/>
</dbReference>
<dbReference type="GO" id="GO:0000146">
    <property type="term" value="F:microfilament motor activity"/>
    <property type="evidence" value="ECO:0007669"/>
    <property type="project" value="TreeGrafter"/>
</dbReference>
<keyword evidence="9" id="KW-1185">Reference proteome</keyword>
<comment type="caution">
    <text evidence="8">The sequence shown here is derived from an EMBL/GenBank/DDBJ whole genome shotgun (WGS) entry which is preliminary data.</text>
</comment>
<accession>A0AAD7N6A3</accession>
<dbReference type="InterPro" id="IPR001609">
    <property type="entry name" value="Myosin_head_motor_dom-like"/>
</dbReference>
<keyword evidence="4" id="KW-0505">Motor protein</keyword>
<dbReference type="Gene3D" id="3.40.850.10">
    <property type="entry name" value="Kinesin motor domain"/>
    <property type="match status" value="1"/>
</dbReference>
<keyword evidence="1" id="KW-0547">Nucleotide-binding</keyword>
<dbReference type="GO" id="GO:0016787">
    <property type="term" value="F:hydrolase activity"/>
    <property type="evidence" value="ECO:0007669"/>
    <property type="project" value="UniProtKB-KW"/>
</dbReference>
<protein>
    <submittedName>
        <fullName evidence="8">P-loop containing nucleoside triphosphate hydrolase protein</fullName>
    </submittedName>
</protein>